<feature type="domain" description="Phosphatidate phosphatase APP1 catalytic" evidence="1">
    <location>
        <begin position="39"/>
        <end position="177"/>
    </location>
</feature>
<organism evidence="2 3">
    <name type="scientific">Bradymonas sediminis</name>
    <dbReference type="NCBI Taxonomy" id="1548548"/>
    <lineage>
        <taxon>Bacteria</taxon>
        <taxon>Deltaproteobacteria</taxon>
        <taxon>Bradymonadales</taxon>
        <taxon>Bradymonadaceae</taxon>
        <taxon>Bradymonas</taxon>
    </lineage>
</organism>
<keyword evidence="3" id="KW-1185">Reference proteome</keyword>
<dbReference type="EMBL" id="CP030032">
    <property type="protein sequence ID" value="AWV88322.1"/>
    <property type="molecule type" value="Genomic_DNA"/>
</dbReference>
<dbReference type="RefSeq" id="WP_111331963.1">
    <property type="nucleotide sequence ID" value="NZ_CP030032.1"/>
</dbReference>
<dbReference type="Proteomes" id="UP000249799">
    <property type="component" value="Chromosome"/>
</dbReference>
<dbReference type="AlphaFoldDB" id="A0A2Z4FH57"/>
<accession>A0A2Z4FH57</accession>
<name>A0A2Z4FH57_9DELT</name>
<evidence type="ECO:0000259" key="1">
    <source>
        <dbReference type="Pfam" id="PF09949"/>
    </source>
</evidence>
<dbReference type="InterPro" id="IPR019236">
    <property type="entry name" value="APP1_cat"/>
</dbReference>
<reference evidence="2 3" key="1">
    <citation type="submission" date="2018-06" db="EMBL/GenBank/DDBJ databases">
        <title>Lujinxingia sediminis gen. nov. sp. nov., a new facultative anaerobic member of the class Deltaproteobacteria, and proposal of Lujinxingaceae fam. nov.</title>
        <authorList>
            <person name="Guo L.-Y."/>
            <person name="Li C.-M."/>
            <person name="Wang S."/>
            <person name="Du Z.-J."/>
        </authorList>
    </citation>
    <scope>NUCLEOTIDE SEQUENCE [LARGE SCALE GENOMIC DNA]</scope>
    <source>
        <strain evidence="2 3">FA350</strain>
    </source>
</reference>
<protein>
    <recommendedName>
        <fullName evidence="1">Phosphatidate phosphatase APP1 catalytic domain-containing protein</fullName>
    </recommendedName>
</protein>
<sequence>MNTDPKTPTPDPKVPDAVDSAAIAEASDEIAVRHIFRWDLDKTYLHTDFDTIRDLIRTALQKPEEKVTVPGAVALLRELSRPDKDSRALVTFISGSPTQMRETLERKFEIDGIRPDAFILKPTLRNLLKGHFRAIRGQVGYKLNALLTLRENSPFAPETFFGDDAEQDAFIYSLYADIAAGTVDRAQLEEILRQSQVYEATAQTILARFERTTKRDTVQRIFIHLEAGSSPGRFLVFGPRLVPIANYFQAAVILYGDGVIKVDSVARVAAELLQHPKYDMQELAVSLQDLARRRHLNMDVLKRLAEDWRQATRDFPDDPDADAKARELRNTFPKEFIERFIIKVRALAPRNQNPMPEWTGPVDYLEVLRTDRAMRHSVQPK</sequence>
<dbReference type="OrthoDB" id="5494403at2"/>
<evidence type="ECO:0000313" key="3">
    <source>
        <dbReference type="Proteomes" id="UP000249799"/>
    </source>
</evidence>
<dbReference type="GO" id="GO:0008195">
    <property type="term" value="F:phosphatidate phosphatase activity"/>
    <property type="evidence" value="ECO:0007669"/>
    <property type="project" value="InterPro"/>
</dbReference>
<dbReference type="KEGG" id="bsed:DN745_02780"/>
<proteinExistence type="predicted"/>
<dbReference type="Pfam" id="PF09949">
    <property type="entry name" value="APP1_cat"/>
    <property type="match status" value="1"/>
</dbReference>
<evidence type="ECO:0000313" key="2">
    <source>
        <dbReference type="EMBL" id="AWV88322.1"/>
    </source>
</evidence>
<gene>
    <name evidence="2" type="ORF">DN745_02780</name>
</gene>